<dbReference type="AlphaFoldDB" id="A0A1J8R248"/>
<keyword evidence="1" id="KW-0472">Membrane</keyword>
<keyword evidence="1" id="KW-1133">Transmembrane helix</keyword>
<name>A0A1J8R248_9AGAM</name>
<proteinExistence type="predicted"/>
<evidence type="ECO:0000256" key="1">
    <source>
        <dbReference type="SAM" id="Phobius"/>
    </source>
</evidence>
<dbReference type="EMBL" id="LVVM01001712">
    <property type="protein sequence ID" value="OJA17972.1"/>
    <property type="molecule type" value="Genomic_DNA"/>
</dbReference>
<dbReference type="OrthoDB" id="2705515at2759"/>
<reference evidence="3 4" key="1">
    <citation type="submission" date="2016-03" db="EMBL/GenBank/DDBJ databases">
        <title>Comparative genomics of the ectomycorrhizal sister species Rhizopogon vinicolor and Rhizopogon vesiculosus (Basidiomycota: Boletales) reveals a divergence of the mating type B locus.</title>
        <authorList>
            <person name="Mujic A.B."/>
            <person name="Kuo A."/>
            <person name="Tritt A."/>
            <person name="Lipzen A."/>
            <person name="Chen C."/>
            <person name="Johnson J."/>
            <person name="Sharma A."/>
            <person name="Barry K."/>
            <person name="Grigoriev I.V."/>
            <person name="Spatafora J.W."/>
        </authorList>
    </citation>
    <scope>NUCLEOTIDE SEQUENCE [LARGE SCALE GENOMIC DNA]</scope>
    <source>
        <strain evidence="3 4">AM-OR11-056</strain>
    </source>
</reference>
<evidence type="ECO:0000256" key="2">
    <source>
        <dbReference type="SAM" id="SignalP"/>
    </source>
</evidence>
<sequence length="126" mass="13121">MRLLTFIGVFVALAVSANAQAPAPIGGLIDNIVGEVHGVVDNLVGTYNVVCGMQRNAHSCRGSGANMTNNAGNFEDFTHLIFTMRLFTFITVFVALAVSASAQNTGGLNILDDDPILDGSPVAIAI</sequence>
<feature type="transmembrane region" description="Helical" evidence="1">
    <location>
        <begin position="77"/>
        <end position="98"/>
    </location>
</feature>
<feature type="signal peptide" evidence="2">
    <location>
        <begin position="1"/>
        <end position="19"/>
    </location>
</feature>
<keyword evidence="4" id="KW-1185">Reference proteome</keyword>
<comment type="caution">
    <text evidence="3">The sequence shown here is derived from an EMBL/GenBank/DDBJ whole genome shotgun (WGS) entry which is preliminary data.</text>
</comment>
<organism evidence="3 4">
    <name type="scientific">Rhizopogon vesiculosus</name>
    <dbReference type="NCBI Taxonomy" id="180088"/>
    <lineage>
        <taxon>Eukaryota</taxon>
        <taxon>Fungi</taxon>
        <taxon>Dikarya</taxon>
        <taxon>Basidiomycota</taxon>
        <taxon>Agaricomycotina</taxon>
        <taxon>Agaricomycetes</taxon>
        <taxon>Agaricomycetidae</taxon>
        <taxon>Boletales</taxon>
        <taxon>Suillineae</taxon>
        <taxon>Rhizopogonaceae</taxon>
        <taxon>Rhizopogon</taxon>
    </lineage>
</organism>
<feature type="chain" id="PRO_5013154003" description="Hydrophobin" evidence="2">
    <location>
        <begin position="20"/>
        <end position="126"/>
    </location>
</feature>
<keyword evidence="2" id="KW-0732">Signal</keyword>
<protein>
    <recommendedName>
        <fullName evidence="5">Hydrophobin</fullName>
    </recommendedName>
</protein>
<accession>A0A1J8R248</accession>
<evidence type="ECO:0000313" key="4">
    <source>
        <dbReference type="Proteomes" id="UP000183567"/>
    </source>
</evidence>
<dbReference type="Proteomes" id="UP000183567">
    <property type="component" value="Unassembled WGS sequence"/>
</dbReference>
<evidence type="ECO:0000313" key="3">
    <source>
        <dbReference type="EMBL" id="OJA17972.1"/>
    </source>
</evidence>
<evidence type="ECO:0008006" key="5">
    <source>
        <dbReference type="Google" id="ProtNLM"/>
    </source>
</evidence>
<keyword evidence="1" id="KW-0812">Transmembrane</keyword>
<gene>
    <name evidence="3" type="ORF">AZE42_12754</name>
</gene>